<feature type="region of interest" description="Disordered" evidence="1">
    <location>
        <begin position="204"/>
        <end position="227"/>
    </location>
</feature>
<protein>
    <submittedName>
        <fullName evidence="2">Uncharacterized protein</fullName>
    </submittedName>
</protein>
<dbReference type="EMBL" id="OV121136">
    <property type="protein sequence ID" value="CAH0556578.1"/>
    <property type="molecule type" value="Genomic_DNA"/>
</dbReference>
<feature type="compositionally biased region" description="Polar residues" evidence="1">
    <location>
        <begin position="210"/>
        <end position="219"/>
    </location>
</feature>
<evidence type="ECO:0000313" key="2">
    <source>
        <dbReference type="EMBL" id="CAH0556578.1"/>
    </source>
</evidence>
<keyword evidence="3" id="KW-1185">Reference proteome</keyword>
<sequence length="267" mass="30739">MSTHKMKSSKFTQVNSLNDNEYRDYQNIVTILPDDGNQNPHCHNVNNSSELLLKSNYETFKTPEVLQDMHQESNANSYHGQEIEMMCNCVSKEMLYQPKTRFVEQCNSDTATLNRSYASLPKLETTNLSQFSLDRKSAKYQRQKHAYVCEQNRIIREMEKTASLRKMQSPEIINIHRGPSNIYYSGYDPNNCAKDDYGFRRGHSFRGPGSRSNTLQSNRRAAGDGMDAEMDDPEIIFEMTDHMGDCQCACDHVVYAPNYTTCLQKPH</sequence>
<dbReference type="Proteomes" id="UP001154078">
    <property type="component" value="Chromosome 5"/>
</dbReference>
<proteinExistence type="predicted"/>
<evidence type="ECO:0000313" key="3">
    <source>
        <dbReference type="Proteomes" id="UP001154078"/>
    </source>
</evidence>
<organism evidence="2 3">
    <name type="scientific">Brassicogethes aeneus</name>
    <name type="common">Rape pollen beetle</name>
    <name type="synonym">Meligethes aeneus</name>
    <dbReference type="NCBI Taxonomy" id="1431903"/>
    <lineage>
        <taxon>Eukaryota</taxon>
        <taxon>Metazoa</taxon>
        <taxon>Ecdysozoa</taxon>
        <taxon>Arthropoda</taxon>
        <taxon>Hexapoda</taxon>
        <taxon>Insecta</taxon>
        <taxon>Pterygota</taxon>
        <taxon>Neoptera</taxon>
        <taxon>Endopterygota</taxon>
        <taxon>Coleoptera</taxon>
        <taxon>Polyphaga</taxon>
        <taxon>Cucujiformia</taxon>
        <taxon>Nitidulidae</taxon>
        <taxon>Meligethinae</taxon>
        <taxon>Brassicogethes</taxon>
    </lineage>
</organism>
<evidence type="ECO:0000256" key="1">
    <source>
        <dbReference type="SAM" id="MobiDB-lite"/>
    </source>
</evidence>
<gene>
    <name evidence="2" type="ORF">MELIAE_LOCUS7482</name>
</gene>
<reference evidence="2" key="1">
    <citation type="submission" date="2021-12" db="EMBL/GenBank/DDBJ databases">
        <authorList>
            <person name="King R."/>
        </authorList>
    </citation>
    <scope>NUCLEOTIDE SEQUENCE</scope>
</reference>
<dbReference type="OrthoDB" id="6758847at2759"/>
<dbReference type="AlphaFoldDB" id="A0A9P0B6T1"/>
<accession>A0A9P0B6T1</accession>
<name>A0A9P0B6T1_BRAAE</name>